<feature type="domain" description="SusD-like N-terminal" evidence="7">
    <location>
        <begin position="99"/>
        <end position="222"/>
    </location>
</feature>
<comment type="subcellular location">
    <subcellularLocation>
        <location evidence="1">Cell outer membrane</location>
    </subcellularLocation>
</comment>
<comment type="similarity">
    <text evidence="2">Belongs to the SusD family.</text>
</comment>
<evidence type="ECO:0000313" key="9">
    <source>
        <dbReference type="Proteomes" id="UP000184041"/>
    </source>
</evidence>
<evidence type="ECO:0000259" key="6">
    <source>
        <dbReference type="Pfam" id="PF07980"/>
    </source>
</evidence>
<evidence type="ECO:0000256" key="5">
    <source>
        <dbReference type="ARBA" id="ARBA00023237"/>
    </source>
</evidence>
<dbReference type="InterPro" id="IPR033985">
    <property type="entry name" value="SusD-like_N"/>
</dbReference>
<keyword evidence="4" id="KW-0472">Membrane</keyword>
<gene>
    <name evidence="8" type="ORF">SAMN05443144_10392</name>
</gene>
<evidence type="ECO:0000256" key="3">
    <source>
        <dbReference type="ARBA" id="ARBA00022729"/>
    </source>
</evidence>
<dbReference type="OrthoDB" id="5694214at2"/>
<keyword evidence="9" id="KW-1185">Reference proteome</keyword>
<proteinExistence type="inferred from homology"/>
<dbReference type="RefSeq" id="WP_084088012.1">
    <property type="nucleotide sequence ID" value="NZ_FQUS01000003.1"/>
</dbReference>
<keyword evidence="3" id="KW-0732">Signal</keyword>
<evidence type="ECO:0000256" key="2">
    <source>
        <dbReference type="ARBA" id="ARBA00006275"/>
    </source>
</evidence>
<keyword evidence="5" id="KW-0998">Cell outer membrane</keyword>
<dbReference type="EMBL" id="FQUS01000003">
    <property type="protein sequence ID" value="SHE75036.1"/>
    <property type="molecule type" value="Genomic_DNA"/>
</dbReference>
<dbReference type="InterPro" id="IPR012944">
    <property type="entry name" value="SusD_RagB_dom"/>
</dbReference>
<evidence type="ECO:0000256" key="1">
    <source>
        <dbReference type="ARBA" id="ARBA00004442"/>
    </source>
</evidence>
<name>A0A1M4W1F4_9BACT</name>
<dbReference type="InterPro" id="IPR011990">
    <property type="entry name" value="TPR-like_helical_dom_sf"/>
</dbReference>
<dbReference type="STRING" id="1194090.SAMN05443144_10392"/>
<evidence type="ECO:0000313" key="8">
    <source>
        <dbReference type="EMBL" id="SHE75036.1"/>
    </source>
</evidence>
<organism evidence="8 9">
    <name type="scientific">Fodinibius roseus</name>
    <dbReference type="NCBI Taxonomy" id="1194090"/>
    <lineage>
        <taxon>Bacteria</taxon>
        <taxon>Pseudomonadati</taxon>
        <taxon>Balneolota</taxon>
        <taxon>Balneolia</taxon>
        <taxon>Balneolales</taxon>
        <taxon>Balneolaceae</taxon>
        <taxon>Fodinibius</taxon>
    </lineage>
</organism>
<evidence type="ECO:0000256" key="4">
    <source>
        <dbReference type="ARBA" id="ARBA00023136"/>
    </source>
</evidence>
<dbReference type="Proteomes" id="UP000184041">
    <property type="component" value="Unassembled WGS sequence"/>
</dbReference>
<reference evidence="8 9" key="1">
    <citation type="submission" date="2016-11" db="EMBL/GenBank/DDBJ databases">
        <authorList>
            <person name="Jaros S."/>
            <person name="Januszkiewicz K."/>
            <person name="Wedrychowicz H."/>
        </authorList>
    </citation>
    <scope>NUCLEOTIDE SEQUENCE [LARGE SCALE GENOMIC DNA]</scope>
    <source>
        <strain evidence="8 9">DSM 21986</strain>
    </source>
</reference>
<accession>A0A1M4W1F4</accession>
<dbReference type="Gene3D" id="1.25.40.390">
    <property type="match status" value="1"/>
</dbReference>
<evidence type="ECO:0000259" key="7">
    <source>
        <dbReference type="Pfam" id="PF14322"/>
    </source>
</evidence>
<sequence>MKIMNINIKVWLIGGLIFSASLLNSCTDNWLAPDPLSTFTPENVYVDEEGFESLLITMRKNIKDEHYGFFSWSTAEYVSSDLAVGGYGPDFSFLTPTGTPERYPVDDMFGDIYEYLKDPNVLISRIDEVEWQDQSIRNRLLAEAFWHRAYLYYRLIHSYGDVPWIGEELKGAKLDFTTHTRWAILDKIQRDLEWAVEWMPESAPPRVPTKYAGWHLLAKIYLANTEFDKAIEAATNVINGPFALMTNRFGSWSDDPARNVIWDLFRHENIYNGQNTETILGLVDRAEAPEEARRYRSMAANFNPHWWDVKDVDGQRGIEYPSALMDTVMRGQGITVSNKYFQYKIWGDENSSWETTTDLRRSDINWIEMREIRYNVADSPNFGERIEQRWSTPSDTTLRWFPWPHYKTYNPTSQEESTWGGGNGDWYLFRLAETYLIRAEAYYWNEQLAQAAADINEVRLRANASSITGADVTIDYIFDERARELYMEEPRHTEMVRVSNIMARLNINGYDLDNIGQQSWWYDRVMRVNDLYNQPPGTWWSSQSVTIEPYNIYWPIPQNIITANTQGTINQNYGYEGYQNNSTPLDTIEDTIEK</sequence>
<dbReference type="GO" id="GO:0009279">
    <property type="term" value="C:cell outer membrane"/>
    <property type="evidence" value="ECO:0007669"/>
    <property type="project" value="UniProtKB-SubCell"/>
</dbReference>
<dbReference type="AlphaFoldDB" id="A0A1M4W1F4"/>
<dbReference type="Pfam" id="PF07980">
    <property type="entry name" value="SusD_RagB"/>
    <property type="match status" value="1"/>
</dbReference>
<dbReference type="Pfam" id="PF14322">
    <property type="entry name" value="SusD-like_3"/>
    <property type="match status" value="1"/>
</dbReference>
<feature type="domain" description="RagB/SusD" evidence="6">
    <location>
        <begin position="308"/>
        <end position="575"/>
    </location>
</feature>
<dbReference type="SUPFAM" id="SSF48452">
    <property type="entry name" value="TPR-like"/>
    <property type="match status" value="1"/>
</dbReference>
<protein>
    <submittedName>
        <fullName evidence="8">Starch-binding associating with outer membrane</fullName>
    </submittedName>
</protein>